<evidence type="ECO:0000313" key="3">
    <source>
        <dbReference type="Proteomes" id="UP000053070"/>
    </source>
</evidence>
<dbReference type="Pfam" id="PF13692">
    <property type="entry name" value="Glyco_trans_1_4"/>
    <property type="match status" value="1"/>
</dbReference>
<dbReference type="EMBL" id="LBHC01000002">
    <property type="protein sequence ID" value="KLE31852.1"/>
    <property type="molecule type" value="Genomic_DNA"/>
</dbReference>
<organism evidence="2 3">
    <name type="scientific">Aurantiacibacter gangjinensis</name>
    <dbReference type="NCBI Taxonomy" id="502682"/>
    <lineage>
        <taxon>Bacteria</taxon>
        <taxon>Pseudomonadati</taxon>
        <taxon>Pseudomonadota</taxon>
        <taxon>Alphaproteobacteria</taxon>
        <taxon>Sphingomonadales</taxon>
        <taxon>Erythrobacteraceae</taxon>
        <taxon>Aurantiacibacter</taxon>
    </lineage>
</organism>
<dbReference type="RefSeq" id="WP_047007202.1">
    <property type="nucleotide sequence ID" value="NZ_CP018097.1"/>
</dbReference>
<evidence type="ECO:0000313" key="2">
    <source>
        <dbReference type="EMBL" id="KLE31852.1"/>
    </source>
</evidence>
<keyword evidence="3" id="KW-1185">Reference proteome</keyword>
<evidence type="ECO:0000259" key="1">
    <source>
        <dbReference type="Pfam" id="PF13439"/>
    </source>
</evidence>
<dbReference type="Gene3D" id="3.40.50.2000">
    <property type="entry name" value="Glycogen Phosphorylase B"/>
    <property type="match status" value="2"/>
</dbReference>
<dbReference type="AlphaFoldDB" id="A0A0G9MMD0"/>
<name>A0A0G9MMD0_9SPHN</name>
<dbReference type="SUPFAM" id="SSF53756">
    <property type="entry name" value="UDP-Glycosyltransferase/glycogen phosphorylase"/>
    <property type="match status" value="1"/>
</dbReference>
<feature type="domain" description="Glycosyltransferase subfamily 4-like N-terminal" evidence="1">
    <location>
        <begin position="15"/>
        <end position="172"/>
    </location>
</feature>
<sequence>MKLLFVIKGLVIEGGGAERVFVDVANAMARKGHDVVIATFDRPEGALFYDVEEDVSVHRLGTGKPGLPTPRRSVAVTMARLRKLAASLHPDVAIGFMHSTYVPMTFSLLGTGIPLVLSEHASLAYFADKPLQRALVNLVHRQSYAKTVVSEAIRREHPAERQARVVVLPNPVAIGQFSANIRATPQARILCVGGLREEKGHDTLIAAFDAIAADHPDWHLRIVGDGATRPKIEALLSTTIHADRIELAGIIRDVMPEYGQAAFTVVPSRNESLSLVAVESMASGRPVIGFADCAGPAALIDDGENGVLVDPGSDRTAALAGAMDAMIRDEDRRQRMGRVAPATVAQFSAENVISAWEDLLHSASKSRG</sequence>
<dbReference type="PANTHER" id="PTHR12526">
    <property type="entry name" value="GLYCOSYLTRANSFERASE"/>
    <property type="match status" value="1"/>
</dbReference>
<dbReference type="PATRIC" id="fig|502682.8.peg.2097"/>
<dbReference type="Pfam" id="PF13439">
    <property type="entry name" value="Glyco_transf_4"/>
    <property type="match status" value="1"/>
</dbReference>
<protein>
    <recommendedName>
        <fullName evidence="1">Glycosyltransferase subfamily 4-like N-terminal domain-containing protein</fullName>
    </recommendedName>
</protein>
<dbReference type="Proteomes" id="UP000053070">
    <property type="component" value="Unassembled WGS sequence"/>
</dbReference>
<comment type="caution">
    <text evidence="2">The sequence shown here is derived from an EMBL/GenBank/DDBJ whole genome shotgun (WGS) entry which is preliminary data.</text>
</comment>
<proteinExistence type="predicted"/>
<dbReference type="STRING" id="502682.BMF35_a1060"/>
<gene>
    <name evidence="2" type="ORF">AAW01_10270</name>
</gene>
<accession>A0A0G9MMD0</accession>
<dbReference type="KEGG" id="egn:BMF35_a1060"/>
<dbReference type="GO" id="GO:0016757">
    <property type="term" value="F:glycosyltransferase activity"/>
    <property type="evidence" value="ECO:0007669"/>
    <property type="project" value="UniProtKB-ARBA"/>
</dbReference>
<reference evidence="2 3" key="1">
    <citation type="submission" date="2015-04" db="EMBL/GenBank/DDBJ databases">
        <title>The draft genome sequence of Erythrobacr gangjinensis K7-2.</title>
        <authorList>
            <person name="Zhuang L."/>
            <person name="Liu Y."/>
            <person name="Shao Z."/>
        </authorList>
    </citation>
    <scope>NUCLEOTIDE SEQUENCE [LARGE SCALE GENOMIC DNA]</scope>
    <source>
        <strain evidence="2 3">K7-2</strain>
    </source>
</reference>
<dbReference type="OrthoDB" id="9790710at2"/>
<dbReference type="InterPro" id="IPR028098">
    <property type="entry name" value="Glyco_trans_4-like_N"/>
</dbReference>